<keyword evidence="1" id="KW-0863">Zinc-finger</keyword>
<evidence type="ECO:0000313" key="3">
    <source>
        <dbReference type="EMBL" id="KAH3704794.1"/>
    </source>
</evidence>
<keyword evidence="4" id="KW-1185">Reference proteome</keyword>
<evidence type="ECO:0000259" key="2">
    <source>
        <dbReference type="PROSITE" id="PS50158"/>
    </source>
</evidence>
<dbReference type="PROSITE" id="PS50158">
    <property type="entry name" value="ZF_CCHC"/>
    <property type="match status" value="1"/>
</dbReference>
<dbReference type="Proteomes" id="UP000828390">
    <property type="component" value="Unassembled WGS sequence"/>
</dbReference>
<evidence type="ECO:0000313" key="4">
    <source>
        <dbReference type="Proteomes" id="UP000828390"/>
    </source>
</evidence>
<reference evidence="3" key="1">
    <citation type="journal article" date="2019" name="bioRxiv">
        <title>The Genome of the Zebra Mussel, Dreissena polymorpha: A Resource for Invasive Species Research.</title>
        <authorList>
            <person name="McCartney M.A."/>
            <person name="Auch B."/>
            <person name="Kono T."/>
            <person name="Mallez S."/>
            <person name="Zhang Y."/>
            <person name="Obille A."/>
            <person name="Becker A."/>
            <person name="Abrahante J.E."/>
            <person name="Garbe J."/>
            <person name="Badalamenti J.P."/>
            <person name="Herman A."/>
            <person name="Mangelson H."/>
            <person name="Liachko I."/>
            <person name="Sullivan S."/>
            <person name="Sone E.D."/>
            <person name="Koren S."/>
            <person name="Silverstein K.A.T."/>
            <person name="Beckman K.B."/>
            <person name="Gohl D.M."/>
        </authorList>
    </citation>
    <scope>NUCLEOTIDE SEQUENCE</scope>
    <source>
        <strain evidence="3">Duluth1</strain>
        <tissue evidence="3">Whole animal</tissue>
    </source>
</reference>
<dbReference type="GO" id="GO:0008270">
    <property type="term" value="F:zinc ion binding"/>
    <property type="evidence" value="ECO:0007669"/>
    <property type="project" value="UniProtKB-KW"/>
</dbReference>
<organism evidence="3 4">
    <name type="scientific">Dreissena polymorpha</name>
    <name type="common">Zebra mussel</name>
    <name type="synonym">Mytilus polymorpha</name>
    <dbReference type="NCBI Taxonomy" id="45954"/>
    <lineage>
        <taxon>Eukaryota</taxon>
        <taxon>Metazoa</taxon>
        <taxon>Spiralia</taxon>
        <taxon>Lophotrochozoa</taxon>
        <taxon>Mollusca</taxon>
        <taxon>Bivalvia</taxon>
        <taxon>Autobranchia</taxon>
        <taxon>Heteroconchia</taxon>
        <taxon>Euheterodonta</taxon>
        <taxon>Imparidentia</taxon>
        <taxon>Neoheterodontei</taxon>
        <taxon>Myida</taxon>
        <taxon>Dreissenoidea</taxon>
        <taxon>Dreissenidae</taxon>
        <taxon>Dreissena</taxon>
    </lineage>
</organism>
<accession>A0A9D4BQG6</accession>
<proteinExistence type="predicted"/>
<feature type="domain" description="CCHC-type" evidence="2">
    <location>
        <begin position="157"/>
        <end position="172"/>
    </location>
</feature>
<dbReference type="EMBL" id="JAIWYP010000015">
    <property type="protein sequence ID" value="KAH3704794.1"/>
    <property type="molecule type" value="Genomic_DNA"/>
</dbReference>
<keyword evidence="1" id="KW-0862">Zinc</keyword>
<sequence>MQTGLCTSVREKETLITQFMGASETSKSRYCSRPSDMERRCYTCGSKFHLRWQCPDNRGGPCDKERTTAGKQSVFDANVTLRERHSLKPLKVAGATVFDRHVSSSAHAECCCSSSKQIKKLGMVVERLEQRLNELMRKSGYSSPVYRHIRGEIEEDRRCYLCGSQKHLKRQCSH</sequence>
<dbReference type="AlphaFoldDB" id="A0A9D4BQG6"/>
<name>A0A9D4BQG6_DREPO</name>
<gene>
    <name evidence="3" type="ORF">DPMN_079855</name>
</gene>
<evidence type="ECO:0000256" key="1">
    <source>
        <dbReference type="PROSITE-ProRule" id="PRU00047"/>
    </source>
</evidence>
<dbReference type="GO" id="GO:0003676">
    <property type="term" value="F:nucleic acid binding"/>
    <property type="evidence" value="ECO:0007669"/>
    <property type="project" value="InterPro"/>
</dbReference>
<reference evidence="3" key="2">
    <citation type="submission" date="2020-11" db="EMBL/GenBank/DDBJ databases">
        <authorList>
            <person name="McCartney M.A."/>
            <person name="Auch B."/>
            <person name="Kono T."/>
            <person name="Mallez S."/>
            <person name="Becker A."/>
            <person name="Gohl D.M."/>
            <person name="Silverstein K.A.T."/>
            <person name="Koren S."/>
            <person name="Bechman K.B."/>
            <person name="Herman A."/>
            <person name="Abrahante J.E."/>
            <person name="Garbe J."/>
        </authorList>
    </citation>
    <scope>NUCLEOTIDE SEQUENCE</scope>
    <source>
        <strain evidence="3">Duluth1</strain>
        <tissue evidence="3">Whole animal</tissue>
    </source>
</reference>
<protein>
    <recommendedName>
        <fullName evidence="2">CCHC-type domain-containing protein</fullName>
    </recommendedName>
</protein>
<dbReference type="SMART" id="SM00343">
    <property type="entry name" value="ZnF_C2HC"/>
    <property type="match status" value="2"/>
</dbReference>
<keyword evidence="1" id="KW-0479">Metal-binding</keyword>
<comment type="caution">
    <text evidence="3">The sequence shown here is derived from an EMBL/GenBank/DDBJ whole genome shotgun (WGS) entry which is preliminary data.</text>
</comment>
<dbReference type="InterPro" id="IPR001878">
    <property type="entry name" value="Znf_CCHC"/>
</dbReference>